<accession>A0A5B9QEJ8</accession>
<dbReference type="Proteomes" id="UP000323917">
    <property type="component" value="Chromosome"/>
</dbReference>
<dbReference type="InterPro" id="IPR003737">
    <property type="entry name" value="GlcNAc_PI_deacetylase-related"/>
</dbReference>
<dbReference type="InterPro" id="IPR024078">
    <property type="entry name" value="LmbE-like_dom_sf"/>
</dbReference>
<gene>
    <name evidence="1" type="primary">galB_2</name>
    <name evidence="1" type="ORF">Pr1d_36210</name>
</gene>
<name>A0A5B9QEJ8_9BACT</name>
<proteinExistence type="predicted"/>
<dbReference type="OrthoDB" id="9790023at2"/>
<dbReference type="AlphaFoldDB" id="A0A5B9QEJ8"/>
<dbReference type="KEGG" id="bgok:Pr1d_36210"/>
<dbReference type="PANTHER" id="PTHR12993:SF11">
    <property type="entry name" value="N-ACETYLGLUCOSAMINYL-PHOSPHATIDYLINOSITOL DE-N-ACETYLASE"/>
    <property type="match status" value="1"/>
</dbReference>
<sequence>MGLTMPAGGPKLLIIAAHPDDAEYHAGGLATIYREHERPVKMLSVTDGAAGHFERNASDLITLRRFESSNAGKVIGAEYETLHFPDGQLQASLEVRHRIIREIRMFRPDLVLTHRTCDYHPDHRAVGQAIQDASYLVTVPRILPELPALTQPPVYAYMPDLFTRPVRHRADVVLDIADYVDVIVKMLACQHSQVFEWLPYEEGTLETVPDDDQERLVWLRDWYTRKIRPRADHFRSELVEAFGKENGNTIEFIEAYEICEYGVQPDALRRRELFPFLEKSLSRDSQQPKKREQVSIQPNVV</sequence>
<dbReference type="Gene3D" id="3.40.50.10320">
    <property type="entry name" value="LmbE-like"/>
    <property type="match status" value="1"/>
</dbReference>
<reference evidence="1 2" key="1">
    <citation type="submission" date="2019-08" db="EMBL/GenBank/DDBJ databases">
        <title>Deep-cultivation of Planctomycetes and their phenomic and genomic characterization uncovers novel biology.</title>
        <authorList>
            <person name="Wiegand S."/>
            <person name="Jogler M."/>
            <person name="Boedeker C."/>
            <person name="Pinto D."/>
            <person name="Vollmers J."/>
            <person name="Rivas-Marin E."/>
            <person name="Kohn T."/>
            <person name="Peeters S.H."/>
            <person name="Heuer A."/>
            <person name="Rast P."/>
            <person name="Oberbeckmann S."/>
            <person name="Bunk B."/>
            <person name="Jeske O."/>
            <person name="Meyerdierks A."/>
            <person name="Storesund J.E."/>
            <person name="Kallscheuer N."/>
            <person name="Luecker S."/>
            <person name="Lage O.M."/>
            <person name="Pohl T."/>
            <person name="Merkel B.J."/>
            <person name="Hornburger P."/>
            <person name="Mueller R.-W."/>
            <person name="Bruemmer F."/>
            <person name="Labrenz M."/>
            <person name="Spormann A.M."/>
            <person name="Op den Camp H."/>
            <person name="Overmann J."/>
            <person name="Amann R."/>
            <person name="Jetten M.S.M."/>
            <person name="Mascher T."/>
            <person name="Medema M.H."/>
            <person name="Devos D.P."/>
            <person name="Kaster A.-K."/>
            <person name="Ovreas L."/>
            <person name="Rohde M."/>
            <person name="Galperin M.Y."/>
            <person name="Jogler C."/>
        </authorList>
    </citation>
    <scope>NUCLEOTIDE SEQUENCE [LARGE SCALE GENOMIC DNA]</scope>
    <source>
        <strain evidence="1 2">Pr1d</strain>
    </source>
</reference>
<keyword evidence="2" id="KW-1185">Reference proteome</keyword>
<dbReference type="Pfam" id="PF02585">
    <property type="entry name" value="PIG-L"/>
    <property type="match status" value="1"/>
</dbReference>
<evidence type="ECO:0000313" key="1">
    <source>
        <dbReference type="EMBL" id="QEG36309.1"/>
    </source>
</evidence>
<organism evidence="1 2">
    <name type="scientific">Bythopirellula goksoeyrii</name>
    <dbReference type="NCBI Taxonomy" id="1400387"/>
    <lineage>
        <taxon>Bacteria</taxon>
        <taxon>Pseudomonadati</taxon>
        <taxon>Planctomycetota</taxon>
        <taxon>Planctomycetia</taxon>
        <taxon>Pirellulales</taxon>
        <taxon>Lacipirellulaceae</taxon>
        <taxon>Bythopirellula</taxon>
    </lineage>
</organism>
<dbReference type="EMBL" id="CP042913">
    <property type="protein sequence ID" value="QEG36309.1"/>
    <property type="molecule type" value="Genomic_DNA"/>
</dbReference>
<protein>
    <submittedName>
        <fullName evidence="1">4-oxalmesaconate hydratase</fullName>
        <ecNumber evidence="1">4.2.1.83</ecNumber>
    </submittedName>
</protein>
<dbReference type="SUPFAM" id="SSF102588">
    <property type="entry name" value="LmbE-like"/>
    <property type="match status" value="1"/>
</dbReference>
<dbReference type="GO" id="GO:0016811">
    <property type="term" value="F:hydrolase activity, acting on carbon-nitrogen (but not peptide) bonds, in linear amides"/>
    <property type="evidence" value="ECO:0007669"/>
    <property type="project" value="TreeGrafter"/>
</dbReference>
<evidence type="ECO:0000313" key="2">
    <source>
        <dbReference type="Proteomes" id="UP000323917"/>
    </source>
</evidence>
<keyword evidence="1" id="KW-0456">Lyase</keyword>
<dbReference type="EC" id="4.2.1.83" evidence="1"/>
<dbReference type="GO" id="GO:0047584">
    <property type="term" value="F:4-oxalmesaconate hydratase activity"/>
    <property type="evidence" value="ECO:0007669"/>
    <property type="project" value="UniProtKB-EC"/>
</dbReference>
<dbReference type="PANTHER" id="PTHR12993">
    <property type="entry name" value="N-ACETYLGLUCOSAMINYL-PHOSPHATIDYLINOSITOL DE-N-ACETYLASE-RELATED"/>
    <property type="match status" value="1"/>
</dbReference>